<sequence length="75" mass="8449">MIVIDTQLPKSCEGDFVENVATQIEHTEWYDSGKMKAIILFSSKNLVSYPYDQYQSITSLCRRALGDPVLASFGK</sequence>
<comment type="caution">
    <text evidence="1">The sequence shown here is derived from an EMBL/GenBank/DDBJ whole genome shotgun (WGS) entry which is preliminary data.</text>
</comment>
<evidence type="ECO:0000313" key="1">
    <source>
        <dbReference type="EMBL" id="PIU24066.1"/>
    </source>
</evidence>
<evidence type="ECO:0000313" key="2">
    <source>
        <dbReference type="Proteomes" id="UP000229896"/>
    </source>
</evidence>
<proteinExistence type="predicted"/>
<organism evidence="1 2">
    <name type="scientific">Candidatus Berkelbacteria bacterium CG08_land_8_20_14_0_20_39_8</name>
    <dbReference type="NCBI Taxonomy" id="1974511"/>
    <lineage>
        <taxon>Bacteria</taxon>
        <taxon>Candidatus Berkelbacteria</taxon>
    </lineage>
</organism>
<dbReference type="Proteomes" id="UP000229896">
    <property type="component" value="Unassembled WGS sequence"/>
</dbReference>
<gene>
    <name evidence="1" type="ORF">COT12_03055</name>
</gene>
<dbReference type="EMBL" id="PEXI01000096">
    <property type="protein sequence ID" value="PIU24066.1"/>
    <property type="molecule type" value="Genomic_DNA"/>
</dbReference>
<name>A0A2M6YBJ4_9BACT</name>
<accession>A0A2M6YBJ4</accession>
<reference evidence="2" key="1">
    <citation type="submission" date="2017-09" db="EMBL/GenBank/DDBJ databases">
        <title>Depth-based differentiation of microbial function through sediment-hosted aquifers and enrichment of novel symbionts in the deep terrestrial subsurface.</title>
        <authorList>
            <person name="Probst A.J."/>
            <person name="Ladd B."/>
            <person name="Jarett J.K."/>
            <person name="Geller-Mcgrath D.E."/>
            <person name="Sieber C.M.K."/>
            <person name="Emerson J.B."/>
            <person name="Anantharaman K."/>
            <person name="Thomas B.C."/>
            <person name="Malmstrom R."/>
            <person name="Stieglmeier M."/>
            <person name="Klingl A."/>
            <person name="Woyke T."/>
            <person name="Ryan C.M."/>
            <person name="Banfield J.F."/>
        </authorList>
    </citation>
    <scope>NUCLEOTIDE SEQUENCE [LARGE SCALE GENOMIC DNA]</scope>
</reference>
<protein>
    <submittedName>
        <fullName evidence="1">Uncharacterized protein</fullName>
    </submittedName>
</protein>
<dbReference type="AlphaFoldDB" id="A0A2M6YBJ4"/>